<protein>
    <recommendedName>
        <fullName evidence="2">CsbD-like domain-containing protein</fullName>
    </recommendedName>
</protein>
<dbReference type="InterPro" id="IPR008462">
    <property type="entry name" value="CsbD"/>
</dbReference>
<evidence type="ECO:0000256" key="1">
    <source>
        <dbReference type="ARBA" id="ARBA00009129"/>
    </source>
</evidence>
<gene>
    <name evidence="3" type="ORF">A1019T_00245</name>
</gene>
<organism evidence="3 4">
    <name type="scientific">Psychrobacter pasteurii</name>
    <dbReference type="NCBI Taxonomy" id="1945520"/>
    <lineage>
        <taxon>Bacteria</taxon>
        <taxon>Pseudomonadati</taxon>
        <taxon>Pseudomonadota</taxon>
        <taxon>Gammaproteobacteria</taxon>
        <taxon>Moraxellales</taxon>
        <taxon>Moraxellaceae</taxon>
        <taxon>Psychrobacter</taxon>
    </lineage>
</organism>
<dbReference type="EMBL" id="FUGD01000039">
    <property type="protein sequence ID" value="SJM36284.1"/>
    <property type="molecule type" value="Genomic_DNA"/>
</dbReference>
<dbReference type="AlphaFoldDB" id="A0A1R4ECN9"/>
<evidence type="ECO:0000259" key="2">
    <source>
        <dbReference type="Pfam" id="PF05532"/>
    </source>
</evidence>
<dbReference type="Gene3D" id="1.10.1470.10">
    <property type="entry name" value="YjbJ"/>
    <property type="match status" value="1"/>
</dbReference>
<evidence type="ECO:0000313" key="3">
    <source>
        <dbReference type="EMBL" id="SJM36284.1"/>
    </source>
</evidence>
<dbReference type="PIRSF" id="PIRSF039008">
    <property type="entry name" value="YjbJ"/>
    <property type="match status" value="1"/>
</dbReference>
<keyword evidence="4" id="KW-1185">Reference proteome</keyword>
<dbReference type="SUPFAM" id="SSF69047">
    <property type="entry name" value="Hypothetical protein YjbJ"/>
    <property type="match status" value="1"/>
</dbReference>
<dbReference type="InterPro" id="IPR050423">
    <property type="entry name" value="UPF0337_stress_rsp"/>
</dbReference>
<dbReference type="PANTHER" id="PTHR34977:SF1">
    <property type="entry name" value="UPF0337 PROTEIN YJBJ"/>
    <property type="match status" value="1"/>
</dbReference>
<dbReference type="STRING" id="1945520.A1019T_00245"/>
<dbReference type="Proteomes" id="UP000188169">
    <property type="component" value="Unassembled WGS sequence"/>
</dbReference>
<accession>A0A1R4ECN9</accession>
<feature type="domain" description="CsbD-like" evidence="2">
    <location>
        <begin position="4"/>
        <end position="55"/>
    </location>
</feature>
<evidence type="ECO:0000313" key="4">
    <source>
        <dbReference type="Proteomes" id="UP000188169"/>
    </source>
</evidence>
<dbReference type="PANTHER" id="PTHR34977">
    <property type="entry name" value="UPF0337 PROTEIN YJBJ"/>
    <property type="match status" value="1"/>
</dbReference>
<dbReference type="OrthoDB" id="9796058at2"/>
<dbReference type="InterPro" id="IPR026042">
    <property type="entry name" value="YjbJ"/>
</dbReference>
<dbReference type="Pfam" id="PF05532">
    <property type="entry name" value="CsbD"/>
    <property type="match status" value="1"/>
</dbReference>
<comment type="similarity">
    <text evidence="1">Belongs to the UPF0337 (CsbD) family.</text>
</comment>
<proteinExistence type="inferred from homology"/>
<dbReference type="InterPro" id="IPR036629">
    <property type="entry name" value="YjbJ_sf"/>
</dbReference>
<dbReference type="RefSeq" id="WP_077447695.1">
    <property type="nucleotide sequence ID" value="NZ_FUGD01000039.1"/>
</dbReference>
<sequence length="67" mass="8006">MNKDTFKGEWNQLKGKIKQEWADLTDDDLTHAEGSFDKLVGRIQERYGHTKDKVEQQVREWRTKNDI</sequence>
<reference evidence="4" key="1">
    <citation type="submission" date="2017-02" db="EMBL/GenBank/DDBJ databases">
        <authorList>
            <person name="Mornico D."/>
        </authorList>
    </citation>
    <scope>NUCLEOTIDE SEQUENCE [LARGE SCALE GENOMIC DNA]</scope>
</reference>
<name>A0A1R4ECN9_9GAMM</name>